<evidence type="ECO:0008006" key="3">
    <source>
        <dbReference type="Google" id="ProtNLM"/>
    </source>
</evidence>
<dbReference type="EMBL" id="FNUT01000019">
    <property type="protein sequence ID" value="SEG75814.1"/>
    <property type="molecule type" value="Genomic_DNA"/>
</dbReference>
<evidence type="ECO:0000313" key="1">
    <source>
        <dbReference type="EMBL" id="SEG75814.1"/>
    </source>
</evidence>
<dbReference type="AlphaFoldDB" id="A0A1H6CS78"/>
<keyword evidence="2" id="KW-1185">Reference proteome</keyword>
<sequence>MAGEVYIKGDVGTLAYWDGDAYKPVVCLTSSSHELTMNTVEKVNMCNAGRTIQSAQSISESVQIEGEVIDTTAVGGVSPGVTVGELKALARAQVSGGSDSFRLNRGPEGYIYFDALLSNVSDNYQAGEDATFSATLTITNDPSDTDPNVTP</sequence>
<evidence type="ECO:0000313" key="2">
    <source>
        <dbReference type="Proteomes" id="UP000236731"/>
    </source>
</evidence>
<accession>A0A1H6CS78</accession>
<protein>
    <recommendedName>
        <fullName evidence="3">Phage tail tube protein</fullName>
    </recommendedName>
</protein>
<dbReference type="OrthoDB" id="7266971at2"/>
<organism evidence="1 2">
    <name type="scientific">Sphingobacterium lactis</name>
    <dbReference type="NCBI Taxonomy" id="797291"/>
    <lineage>
        <taxon>Bacteria</taxon>
        <taxon>Pseudomonadati</taxon>
        <taxon>Bacteroidota</taxon>
        <taxon>Sphingobacteriia</taxon>
        <taxon>Sphingobacteriales</taxon>
        <taxon>Sphingobacteriaceae</taxon>
        <taxon>Sphingobacterium</taxon>
    </lineage>
</organism>
<reference evidence="2" key="1">
    <citation type="submission" date="2016-10" db="EMBL/GenBank/DDBJ databases">
        <authorList>
            <person name="Varghese N."/>
            <person name="Submissions S."/>
        </authorList>
    </citation>
    <scope>NUCLEOTIDE SEQUENCE [LARGE SCALE GENOMIC DNA]</scope>
    <source>
        <strain evidence="2">DSM 22361</strain>
    </source>
</reference>
<name>A0A1H6CS78_9SPHI</name>
<dbReference type="Proteomes" id="UP000236731">
    <property type="component" value="Unassembled WGS sequence"/>
</dbReference>
<proteinExistence type="predicted"/>
<gene>
    <name evidence="1" type="ORF">SAMN05421877_11947</name>
</gene>
<dbReference type="RefSeq" id="WP_103908009.1">
    <property type="nucleotide sequence ID" value="NZ_CP049246.1"/>
</dbReference>